<dbReference type="Proteomes" id="UP000024635">
    <property type="component" value="Unassembled WGS sequence"/>
</dbReference>
<comment type="similarity">
    <text evidence="2">Belongs to the WD repeat EMAP family.</text>
</comment>
<dbReference type="SUPFAM" id="SSF50952">
    <property type="entry name" value="Soluble quinoprotein glucose dehydrogenase"/>
    <property type="match status" value="1"/>
</dbReference>
<dbReference type="GO" id="GO:0008017">
    <property type="term" value="F:microtubule binding"/>
    <property type="evidence" value="ECO:0007669"/>
    <property type="project" value="TreeGrafter"/>
</dbReference>
<dbReference type="InterPro" id="IPR055439">
    <property type="entry name" value="Beta-prop_EML_1st"/>
</dbReference>
<proteinExistence type="inferred from homology"/>
<evidence type="ECO:0000313" key="14">
    <source>
        <dbReference type="Proteomes" id="UP000024635"/>
    </source>
</evidence>
<gene>
    <name evidence="13" type="primary">Acey_s0140.g2199</name>
    <name evidence="13" type="synonym">Acey-elp-1</name>
    <name evidence="13" type="ORF">Y032_0140g2199</name>
</gene>
<feature type="coiled-coil region" evidence="9">
    <location>
        <begin position="22"/>
        <end position="49"/>
    </location>
</feature>
<dbReference type="InterPro" id="IPR001680">
    <property type="entry name" value="WD40_rpt"/>
</dbReference>
<keyword evidence="6" id="KW-0677">Repeat</keyword>
<evidence type="ECO:0000256" key="5">
    <source>
        <dbReference type="ARBA" id="ARBA00022701"/>
    </source>
</evidence>
<feature type="domain" description="EML-like second beta-propeller" evidence="12">
    <location>
        <begin position="652"/>
        <end position="904"/>
    </location>
</feature>
<dbReference type="Pfam" id="PF23409">
    <property type="entry name" value="Beta-prop_EML"/>
    <property type="match status" value="1"/>
</dbReference>
<dbReference type="PROSITE" id="PS50082">
    <property type="entry name" value="WD_REPEATS_2"/>
    <property type="match status" value="1"/>
</dbReference>
<evidence type="ECO:0000256" key="9">
    <source>
        <dbReference type="SAM" id="Coils"/>
    </source>
</evidence>
<feature type="compositionally biased region" description="Polar residues" evidence="10">
    <location>
        <begin position="85"/>
        <end position="113"/>
    </location>
</feature>
<evidence type="ECO:0000256" key="10">
    <source>
        <dbReference type="SAM" id="MobiDB-lite"/>
    </source>
</evidence>
<comment type="subcellular location">
    <subcellularLocation>
        <location evidence="1">Cytoplasm</location>
        <location evidence="1">Cytoskeleton</location>
    </subcellularLocation>
</comment>
<dbReference type="GO" id="GO:0000226">
    <property type="term" value="P:microtubule cytoskeleton organization"/>
    <property type="evidence" value="ECO:0007669"/>
    <property type="project" value="TreeGrafter"/>
</dbReference>
<accession>A0A016T3M9</accession>
<evidence type="ECO:0000256" key="3">
    <source>
        <dbReference type="ARBA" id="ARBA00022490"/>
    </source>
</evidence>
<dbReference type="InterPro" id="IPR050630">
    <property type="entry name" value="WD_repeat_EMAP"/>
</dbReference>
<dbReference type="STRING" id="53326.A0A016T3M9"/>
<dbReference type="InterPro" id="IPR055442">
    <property type="entry name" value="Beta-prop_EML-like_2nd"/>
</dbReference>
<dbReference type="OrthoDB" id="47802at2759"/>
<evidence type="ECO:0000256" key="6">
    <source>
        <dbReference type="ARBA" id="ARBA00022737"/>
    </source>
</evidence>
<organism evidence="13 14">
    <name type="scientific">Ancylostoma ceylanicum</name>
    <dbReference type="NCBI Taxonomy" id="53326"/>
    <lineage>
        <taxon>Eukaryota</taxon>
        <taxon>Metazoa</taxon>
        <taxon>Ecdysozoa</taxon>
        <taxon>Nematoda</taxon>
        <taxon>Chromadorea</taxon>
        <taxon>Rhabditida</taxon>
        <taxon>Rhabditina</taxon>
        <taxon>Rhabditomorpha</taxon>
        <taxon>Strongyloidea</taxon>
        <taxon>Ancylostomatidae</taxon>
        <taxon>Ancylostomatinae</taxon>
        <taxon>Ancylostoma</taxon>
    </lineage>
</organism>
<dbReference type="InterPro" id="IPR015943">
    <property type="entry name" value="WD40/YVTN_repeat-like_dom_sf"/>
</dbReference>
<evidence type="ECO:0000256" key="7">
    <source>
        <dbReference type="ARBA" id="ARBA00023212"/>
    </source>
</evidence>
<feature type="compositionally biased region" description="Basic and acidic residues" evidence="10">
    <location>
        <begin position="114"/>
        <end position="123"/>
    </location>
</feature>
<comment type="caution">
    <text evidence="13">The sequence shown here is derived from an EMBL/GenBank/DDBJ whole genome shotgun (WGS) entry which is preliminary data.</text>
</comment>
<evidence type="ECO:0000259" key="12">
    <source>
        <dbReference type="Pfam" id="PF23414"/>
    </source>
</evidence>
<dbReference type="CDD" id="cd21931">
    <property type="entry name" value="TD_EMAP-like"/>
    <property type="match status" value="1"/>
</dbReference>
<keyword evidence="7" id="KW-0206">Cytoskeleton</keyword>
<reference evidence="14" key="1">
    <citation type="journal article" date="2015" name="Nat. Genet.">
        <title>The genome and transcriptome of the zoonotic hookworm Ancylostoma ceylanicum identify infection-specific gene families.</title>
        <authorList>
            <person name="Schwarz E.M."/>
            <person name="Hu Y."/>
            <person name="Antoshechkin I."/>
            <person name="Miller M.M."/>
            <person name="Sternberg P.W."/>
            <person name="Aroian R.V."/>
        </authorList>
    </citation>
    <scope>NUCLEOTIDE SEQUENCE</scope>
    <source>
        <strain evidence="14">HY135</strain>
    </source>
</reference>
<keyword evidence="9" id="KW-0175">Coiled coil</keyword>
<evidence type="ECO:0000259" key="11">
    <source>
        <dbReference type="Pfam" id="PF23409"/>
    </source>
</evidence>
<feature type="compositionally biased region" description="Polar residues" evidence="10">
    <location>
        <begin position="157"/>
        <end position="186"/>
    </location>
</feature>
<dbReference type="InterPro" id="IPR049813">
    <property type="entry name" value="Elp-1-like_TD"/>
</dbReference>
<dbReference type="GO" id="GO:0072686">
    <property type="term" value="C:mitotic spindle"/>
    <property type="evidence" value="ECO:0007669"/>
    <property type="project" value="TreeGrafter"/>
</dbReference>
<name>A0A016T3M9_9BILA</name>
<sequence length="904" mass="99513">MYFDPFEPIREETADDLLLAENESLRIRVAELEKTVSRQQSELMLLQTTSADLLRRLAKLEAMQNNGIANNGLKAAPKSRMPPKNVSQSTYNISKAASPSRNGLSRSLYAPSSRNDRIEESPRMNDSISSLKGFSNTMVNVSVGKSSRGSPLRKWMSHQNVKGSPSSTNPLSESTTSGRTTPSLVSGSHHHSSWTVPRSISRAGSACTLYSSPRIHCNAGCNSREPIFNSSSHVLQLQVAGRSVTVPVPTSVENFDPTVNQPAPDSPPPRLVWVYGYRGKDVRNNVHYLPTGELLYFCGSVVVLHNVEEHTQRHYTGHTCDIRSVCVHPNRVLVASGQSSRHQRERHPDLELRDPYVSAVDLEEDLEHSLTEAHVRIWDSVTLSTLKILSGSKAMFEKAVSCLAFSATDGGNLLACVDDSYQHTLSIWKWANEAKVAEAKGANDQVFCIGWHPSVKNLLVTCGRGHFSFWVLDLKRETLTRNSAIFEVVSHPTSYRGRDKPKTVLSMCFSDTGEVITGDSNGTLSLWDPTTYKTKKQRKVIVKAYAVHPGGVFALCISRKGTLLSAGKDRTIAEWETTDLVRRRRPVELPDDAGTPRVISNPDGNKILVGTSRNTLFSGDFETDFEEIVDFQQLITFLGDTDDVTYCVAVQPHLFVTTSADGGVRQYNSSTKRREWRKNFGDGILCASADPAGSLLALGFCTGTWSVMDLSTRDTVFEQKESTQPITAIQFAPNGALLFVATKELSALVYRFDTPQRFSRIARIGTLSSFAISPDWDVTSQYIRANSTVGHIYHWSATSGELVDHATVRDAEWETCNCRISFEAGCVAHSVEGITMVSRSPSKNRLVVGRDNGSVRLYSCPVQSITAGFHALTGHTHAISAVTYVGADLITAAVTDGSLFQWQL</sequence>
<dbReference type="PROSITE" id="PS50294">
    <property type="entry name" value="WD_REPEATS_REGION"/>
    <property type="match status" value="1"/>
</dbReference>
<evidence type="ECO:0000256" key="2">
    <source>
        <dbReference type="ARBA" id="ARBA00006489"/>
    </source>
</evidence>
<keyword evidence="4 8" id="KW-0853">WD repeat</keyword>
<keyword evidence="5" id="KW-0493">Microtubule</keyword>
<keyword evidence="3" id="KW-0963">Cytoplasm</keyword>
<dbReference type="InterPro" id="IPR011041">
    <property type="entry name" value="Quinoprot_gluc/sorb_DH_b-prop"/>
</dbReference>
<dbReference type="GO" id="GO:0005874">
    <property type="term" value="C:microtubule"/>
    <property type="evidence" value="ECO:0007669"/>
    <property type="project" value="UniProtKB-KW"/>
</dbReference>
<feature type="region of interest" description="Disordered" evidence="10">
    <location>
        <begin position="71"/>
        <end position="131"/>
    </location>
</feature>
<dbReference type="InterPro" id="IPR011047">
    <property type="entry name" value="Quinoprotein_ADH-like_sf"/>
</dbReference>
<feature type="domain" description="EML-like first beta-propeller" evidence="11">
    <location>
        <begin position="311"/>
        <end position="619"/>
    </location>
</feature>
<feature type="repeat" description="WD" evidence="8">
    <location>
        <begin position="872"/>
        <end position="904"/>
    </location>
</feature>
<dbReference type="EMBL" id="JARK01001476">
    <property type="protein sequence ID" value="EYB97543.1"/>
    <property type="molecule type" value="Genomic_DNA"/>
</dbReference>
<feature type="region of interest" description="Disordered" evidence="10">
    <location>
        <begin position="143"/>
        <end position="196"/>
    </location>
</feature>
<dbReference type="AlphaFoldDB" id="A0A016T3M9"/>
<evidence type="ECO:0000256" key="1">
    <source>
        <dbReference type="ARBA" id="ARBA00004245"/>
    </source>
</evidence>
<dbReference type="SMART" id="SM00320">
    <property type="entry name" value="WD40"/>
    <property type="match status" value="10"/>
</dbReference>
<keyword evidence="14" id="KW-1185">Reference proteome</keyword>
<evidence type="ECO:0008006" key="15">
    <source>
        <dbReference type="Google" id="ProtNLM"/>
    </source>
</evidence>
<dbReference type="InterPro" id="IPR005108">
    <property type="entry name" value="HELP"/>
</dbReference>
<dbReference type="PANTHER" id="PTHR13720:SF50">
    <property type="entry name" value="ECHINODERM MICROTUBULE-ASSOCIATED PROTEIN-LIKE 2"/>
    <property type="match status" value="1"/>
</dbReference>
<dbReference type="PANTHER" id="PTHR13720">
    <property type="entry name" value="WD-40 REPEAT PROTEIN"/>
    <property type="match status" value="1"/>
</dbReference>
<evidence type="ECO:0000313" key="13">
    <source>
        <dbReference type="EMBL" id="EYB97543.1"/>
    </source>
</evidence>
<protein>
    <recommendedName>
        <fullName evidence="15">HELP domain-containing protein</fullName>
    </recommendedName>
</protein>
<evidence type="ECO:0000256" key="4">
    <source>
        <dbReference type="ARBA" id="ARBA00022574"/>
    </source>
</evidence>
<dbReference type="Gene3D" id="2.130.10.10">
    <property type="entry name" value="YVTN repeat-like/Quinoprotein amine dehydrogenase"/>
    <property type="match status" value="2"/>
</dbReference>
<dbReference type="SUPFAM" id="SSF50998">
    <property type="entry name" value="Quinoprotein alcohol dehydrogenase-like"/>
    <property type="match status" value="1"/>
</dbReference>
<evidence type="ECO:0000256" key="8">
    <source>
        <dbReference type="PROSITE-ProRule" id="PRU00221"/>
    </source>
</evidence>
<dbReference type="Pfam" id="PF03451">
    <property type="entry name" value="HELP"/>
    <property type="match status" value="1"/>
</dbReference>
<dbReference type="Pfam" id="PF23414">
    <property type="entry name" value="Beta-prop_EML_2"/>
    <property type="match status" value="1"/>
</dbReference>